<dbReference type="Proteomes" id="UP001501423">
    <property type="component" value="Unassembled WGS sequence"/>
</dbReference>
<dbReference type="InterPro" id="IPR016032">
    <property type="entry name" value="Sig_transdc_resp-reg_C-effctor"/>
</dbReference>
<dbReference type="PRINTS" id="PR00038">
    <property type="entry name" value="HTHLUXR"/>
</dbReference>
<dbReference type="InterPro" id="IPR011006">
    <property type="entry name" value="CheY-like_superfamily"/>
</dbReference>
<keyword evidence="2" id="KW-0805">Transcription regulation</keyword>
<keyword evidence="3" id="KW-0238">DNA-binding</keyword>
<evidence type="ECO:0000313" key="10">
    <source>
        <dbReference type="EMBL" id="GAA2930484.1"/>
    </source>
</evidence>
<dbReference type="InterPro" id="IPR058245">
    <property type="entry name" value="NreC/VraR/RcsB-like_REC"/>
</dbReference>
<keyword evidence="7" id="KW-0472">Membrane</keyword>
<accession>A0ABP6JEB3</accession>
<evidence type="ECO:0000256" key="6">
    <source>
        <dbReference type="SAM" id="MobiDB-lite"/>
    </source>
</evidence>
<keyword evidence="1 5" id="KW-0597">Phosphoprotein</keyword>
<keyword evidence="7" id="KW-0812">Transmembrane</keyword>
<feature type="region of interest" description="Disordered" evidence="6">
    <location>
        <begin position="341"/>
        <end position="375"/>
    </location>
</feature>
<name>A0ABP6JEB3_9ACTN</name>
<dbReference type="InterPro" id="IPR001789">
    <property type="entry name" value="Sig_transdc_resp-reg_receiver"/>
</dbReference>
<dbReference type="InterPro" id="IPR011712">
    <property type="entry name" value="Sig_transdc_His_kin_sub3_dim/P"/>
</dbReference>
<feature type="compositionally biased region" description="Gly residues" evidence="6">
    <location>
        <begin position="357"/>
        <end position="373"/>
    </location>
</feature>
<organism evidence="10 11">
    <name type="scientific">Streptomyces erythrogriseus</name>
    <dbReference type="NCBI Taxonomy" id="284027"/>
    <lineage>
        <taxon>Bacteria</taxon>
        <taxon>Bacillati</taxon>
        <taxon>Actinomycetota</taxon>
        <taxon>Actinomycetes</taxon>
        <taxon>Kitasatosporales</taxon>
        <taxon>Streptomycetaceae</taxon>
        <taxon>Streptomyces</taxon>
        <taxon>Streptomyces griseoincarnatus group</taxon>
    </lineage>
</organism>
<keyword evidence="4" id="KW-0804">Transcription</keyword>
<feature type="domain" description="HTH luxR-type" evidence="8">
    <location>
        <begin position="544"/>
        <end position="609"/>
    </location>
</feature>
<dbReference type="Pfam" id="PF00196">
    <property type="entry name" value="GerE"/>
    <property type="match status" value="1"/>
</dbReference>
<evidence type="ECO:0000256" key="4">
    <source>
        <dbReference type="ARBA" id="ARBA00023163"/>
    </source>
</evidence>
<feature type="transmembrane region" description="Helical" evidence="7">
    <location>
        <begin position="39"/>
        <end position="62"/>
    </location>
</feature>
<sequence>MAVRPFRPPRFDVSVALAGLAGGLLLWGFGLGVRPDSDPIVLFGGRWALLVPLGVTACCELLRRTAPRTALAVGTLALAADVMTQGSIATIVMYTDLMYAAVVYGSPATARRLPWITGVLTLAGMLVPYAVYRVPEALLIGLVVGAVTFAPASTGLIVRNHRDAAVAARLQAEQTALLAEMDRVQAVTAERSRMARELHDLVANHLSAIAIHSTAALSLDDPATSKDALAVIRENSVQGLSEMRRLIGILRDGADDREPAATPTLDGLGGLADNARANGLDVALDAEPGAVPAPVELAAYRIVQESLTNALKHAAPGRVSVSLHRSPDALEIRVTSPYGARARPSSAGLGRRSGRDAGAGGPAGRFLRGGPGGRPRRHALGGACHPSGHRRRARRNVMIRVLVAEDQSAVRAGLVLILRSAPDVEVVGEAADGEQAVALARELRPDVVLMDVQMPRLDGVSATRRVVGENLADVLVLTTFDLDEYVFGALRAGAAGFLLKNTEAKDLIAAVRTVAGGEGIVAPAVTRRLIAEFASKPARPVTADPSVLDALTRREREVLSCLGEGLSNAAVAERLDMAEATVKTHVSRLLAKLELRSRVQAAVLAQELGI</sequence>
<dbReference type="EMBL" id="BAAAVA010000038">
    <property type="protein sequence ID" value="GAA2930484.1"/>
    <property type="molecule type" value="Genomic_DNA"/>
</dbReference>
<dbReference type="Pfam" id="PF00072">
    <property type="entry name" value="Response_reg"/>
    <property type="match status" value="1"/>
</dbReference>
<reference evidence="11" key="1">
    <citation type="journal article" date="2019" name="Int. J. Syst. Evol. Microbiol.">
        <title>The Global Catalogue of Microorganisms (GCM) 10K type strain sequencing project: providing services to taxonomists for standard genome sequencing and annotation.</title>
        <authorList>
            <consortium name="The Broad Institute Genomics Platform"/>
            <consortium name="The Broad Institute Genome Sequencing Center for Infectious Disease"/>
            <person name="Wu L."/>
            <person name="Ma J."/>
        </authorList>
    </citation>
    <scope>NUCLEOTIDE SEQUENCE [LARGE SCALE GENOMIC DNA]</scope>
    <source>
        <strain evidence="11">JCM 9650</strain>
    </source>
</reference>
<dbReference type="InterPro" id="IPR039420">
    <property type="entry name" value="WalR-like"/>
</dbReference>
<proteinExistence type="predicted"/>
<protein>
    <submittedName>
        <fullName evidence="10">Uncharacterized protein</fullName>
    </submittedName>
</protein>
<evidence type="ECO:0000259" key="8">
    <source>
        <dbReference type="PROSITE" id="PS50043"/>
    </source>
</evidence>
<dbReference type="CDD" id="cd06170">
    <property type="entry name" value="LuxR_C_like"/>
    <property type="match status" value="1"/>
</dbReference>
<dbReference type="InterPro" id="IPR036890">
    <property type="entry name" value="HATPase_C_sf"/>
</dbReference>
<dbReference type="Gene3D" id="3.30.565.10">
    <property type="entry name" value="Histidine kinase-like ATPase, C-terminal domain"/>
    <property type="match status" value="1"/>
</dbReference>
<keyword evidence="7" id="KW-1133">Transmembrane helix</keyword>
<dbReference type="PANTHER" id="PTHR43214:SF24">
    <property type="entry name" value="TRANSCRIPTIONAL REGULATORY PROTEIN NARL-RELATED"/>
    <property type="match status" value="1"/>
</dbReference>
<dbReference type="SUPFAM" id="SSF55874">
    <property type="entry name" value="ATPase domain of HSP90 chaperone/DNA topoisomerase II/histidine kinase"/>
    <property type="match status" value="1"/>
</dbReference>
<dbReference type="SMART" id="SM00448">
    <property type="entry name" value="REC"/>
    <property type="match status" value="1"/>
</dbReference>
<dbReference type="SMART" id="SM00421">
    <property type="entry name" value="HTH_LUXR"/>
    <property type="match status" value="1"/>
</dbReference>
<feature type="modified residue" description="4-aspartylphosphate" evidence="5">
    <location>
        <position position="451"/>
    </location>
</feature>
<evidence type="ECO:0000256" key="5">
    <source>
        <dbReference type="PROSITE-ProRule" id="PRU00169"/>
    </source>
</evidence>
<dbReference type="InterPro" id="IPR000792">
    <property type="entry name" value="Tscrpt_reg_LuxR_C"/>
</dbReference>
<dbReference type="PANTHER" id="PTHR43214">
    <property type="entry name" value="TWO-COMPONENT RESPONSE REGULATOR"/>
    <property type="match status" value="1"/>
</dbReference>
<feature type="transmembrane region" description="Helical" evidence="7">
    <location>
        <begin position="113"/>
        <end position="131"/>
    </location>
</feature>
<dbReference type="SUPFAM" id="SSF46894">
    <property type="entry name" value="C-terminal effector domain of the bipartite response regulators"/>
    <property type="match status" value="1"/>
</dbReference>
<feature type="transmembrane region" description="Helical" evidence="7">
    <location>
        <begin position="69"/>
        <end position="93"/>
    </location>
</feature>
<dbReference type="SUPFAM" id="SSF52172">
    <property type="entry name" value="CheY-like"/>
    <property type="match status" value="1"/>
</dbReference>
<evidence type="ECO:0000259" key="9">
    <source>
        <dbReference type="PROSITE" id="PS50110"/>
    </source>
</evidence>
<feature type="compositionally biased region" description="Low complexity" evidence="6">
    <location>
        <begin position="341"/>
        <end position="350"/>
    </location>
</feature>
<evidence type="ECO:0000313" key="11">
    <source>
        <dbReference type="Proteomes" id="UP001501423"/>
    </source>
</evidence>
<dbReference type="Gene3D" id="3.40.50.2300">
    <property type="match status" value="1"/>
</dbReference>
<dbReference type="Pfam" id="PF07730">
    <property type="entry name" value="HisKA_3"/>
    <property type="match status" value="1"/>
</dbReference>
<dbReference type="PROSITE" id="PS00622">
    <property type="entry name" value="HTH_LUXR_1"/>
    <property type="match status" value="1"/>
</dbReference>
<evidence type="ECO:0000256" key="3">
    <source>
        <dbReference type="ARBA" id="ARBA00023125"/>
    </source>
</evidence>
<dbReference type="PROSITE" id="PS50043">
    <property type="entry name" value="HTH_LUXR_2"/>
    <property type="match status" value="1"/>
</dbReference>
<evidence type="ECO:0000256" key="1">
    <source>
        <dbReference type="ARBA" id="ARBA00022553"/>
    </source>
</evidence>
<evidence type="ECO:0000256" key="2">
    <source>
        <dbReference type="ARBA" id="ARBA00023015"/>
    </source>
</evidence>
<feature type="transmembrane region" description="Helical" evidence="7">
    <location>
        <begin position="12"/>
        <end position="33"/>
    </location>
</feature>
<dbReference type="PROSITE" id="PS50110">
    <property type="entry name" value="RESPONSE_REGULATORY"/>
    <property type="match status" value="1"/>
</dbReference>
<feature type="transmembrane region" description="Helical" evidence="7">
    <location>
        <begin position="138"/>
        <end position="158"/>
    </location>
</feature>
<feature type="domain" description="Response regulatory" evidence="9">
    <location>
        <begin position="400"/>
        <end position="515"/>
    </location>
</feature>
<dbReference type="CDD" id="cd17535">
    <property type="entry name" value="REC_NarL-like"/>
    <property type="match status" value="1"/>
</dbReference>
<keyword evidence="11" id="KW-1185">Reference proteome</keyword>
<comment type="caution">
    <text evidence="10">The sequence shown here is derived from an EMBL/GenBank/DDBJ whole genome shotgun (WGS) entry which is preliminary data.</text>
</comment>
<evidence type="ECO:0000256" key="7">
    <source>
        <dbReference type="SAM" id="Phobius"/>
    </source>
</evidence>
<gene>
    <name evidence="10" type="ORF">GCM10010478_34290</name>
</gene>
<dbReference type="Gene3D" id="1.20.5.1930">
    <property type="match status" value="1"/>
</dbReference>